<comment type="caution">
    <text evidence="3">The sequence shown here is derived from an EMBL/GenBank/DDBJ whole genome shotgun (WGS) entry which is preliminary data.</text>
</comment>
<proteinExistence type="predicted"/>
<evidence type="ECO:0000313" key="4">
    <source>
        <dbReference type="Proteomes" id="UP000557566"/>
    </source>
</evidence>
<keyword evidence="4" id="KW-1185">Reference proteome</keyword>
<keyword evidence="2" id="KW-0812">Transmembrane</keyword>
<reference evidence="3 4" key="1">
    <citation type="journal article" date="2020" name="Genome Biol. Evol.">
        <title>A new high-quality draft genome assembly of the Chinese cordyceps Ophiocordyceps sinensis.</title>
        <authorList>
            <person name="Shu R."/>
            <person name="Zhang J."/>
            <person name="Meng Q."/>
            <person name="Zhang H."/>
            <person name="Zhou G."/>
            <person name="Li M."/>
            <person name="Wu P."/>
            <person name="Zhao Y."/>
            <person name="Chen C."/>
            <person name="Qin Q."/>
        </authorList>
    </citation>
    <scope>NUCLEOTIDE SEQUENCE [LARGE SCALE GENOMIC DNA]</scope>
    <source>
        <strain evidence="3 4">IOZ07</strain>
    </source>
</reference>
<feature type="region of interest" description="Disordered" evidence="1">
    <location>
        <begin position="42"/>
        <end position="86"/>
    </location>
</feature>
<evidence type="ECO:0000256" key="2">
    <source>
        <dbReference type="SAM" id="Phobius"/>
    </source>
</evidence>
<accession>A0A8H4LWA5</accession>
<feature type="transmembrane region" description="Helical" evidence="2">
    <location>
        <begin position="20"/>
        <end position="42"/>
    </location>
</feature>
<evidence type="ECO:0000313" key="3">
    <source>
        <dbReference type="EMBL" id="KAF4506683.1"/>
    </source>
</evidence>
<name>A0A8H4LWA5_9HYPO</name>
<evidence type="ECO:0000256" key="1">
    <source>
        <dbReference type="SAM" id="MobiDB-lite"/>
    </source>
</evidence>
<dbReference type="AlphaFoldDB" id="A0A8H4LWA5"/>
<keyword evidence="2" id="KW-0472">Membrane</keyword>
<gene>
    <name evidence="3" type="ORF">G6O67_006742</name>
</gene>
<organism evidence="3 4">
    <name type="scientific">Ophiocordyceps sinensis</name>
    <dbReference type="NCBI Taxonomy" id="72228"/>
    <lineage>
        <taxon>Eukaryota</taxon>
        <taxon>Fungi</taxon>
        <taxon>Dikarya</taxon>
        <taxon>Ascomycota</taxon>
        <taxon>Pezizomycotina</taxon>
        <taxon>Sordariomycetes</taxon>
        <taxon>Hypocreomycetidae</taxon>
        <taxon>Hypocreales</taxon>
        <taxon>Ophiocordycipitaceae</taxon>
        <taxon>Ophiocordyceps</taxon>
    </lineage>
</organism>
<protein>
    <submittedName>
        <fullName evidence="3">Uncharacterized protein</fullName>
    </submittedName>
</protein>
<dbReference type="Proteomes" id="UP000557566">
    <property type="component" value="Unassembled WGS sequence"/>
</dbReference>
<dbReference type="EMBL" id="JAAVMX010000007">
    <property type="protein sequence ID" value="KAF4506683.1"/>
    <property type="molecule type" value="Genomic_DNA"/>
</dbReference>
<keyword evidence="2" id="KW-1133">Transmembrane helix</keyword>
<sequence length="86" mass="8864">MEKRHTILGFQYHAGSPLSPAALAAAAMIAVVALAAAPPPALRPGATGTRLRRTNRRDNAGWGLVTGHCGRGRPSGGSPAWSLPWG</sequence>